<comment type="subcellular location">
    <subcellularLocation>
        <location evidence="1">Membrane</location>
        <topology evidence="1">Multi-pass membrane protein</topology>
    </subcellularLocation>
</comment>
<evidence type="ECO:0000256" key="6">
    <source>
        <dbReference type="SAM" id="Phobius"/>
    </source>
</evidence>
<dbReference type="Proteomes" id="UP001163823">
    <property type="component" value="Chromosome 2"/>
</dbReference>
<dbReference type="Pfam" id="PF03092">
    <property type="entry name" value="BT1"/>
    <property type="match status" value="1"/>
</dbReference>
<gene>
    <name evidence="7" type="ORF">O6P43_003348</name>
</gene>
<dbReference type="InterPro" id="IPR039309">
    <property type="entry name" value="BT1"/>
</dbReference>
<evidence type="ECO:0000313" key="8">
    <source>
        <dbReference type="Proteomes" id="UP001163823"/>
    </source>
</evidence>
<evidence type="ECO:0000256" key="4">
    <source>
        <dbReference type="ARBA" id="ARBA00022989"/>
    </source>
</evidence>
<comment type="caution">
    <text evidence="7">The sequence shown here is derived from an EMBL/GenBank/DDBJ whole genome shotgun (WGS) entry which is preliminary data.</text>
</comment>
<keyword evidence="4 6" id="KW-1133">Transmembrane helix</keyword>
<feature type="transmembrane region" description="Helical" evidence="6">
    <location>
        <begin position="85"/>
        <end position="104"/>
    </location>
</feature>
<feature type="transmembrane region" description="Helical" evidence="6">
    <location>
        <begin position="45"/>
        <end position="65"/>
    </location>
</feature>
<evidence type="ECO:0000256" key="5">
    <source>
        <dbReference type="ARBA" id="ARBA00023136"/>
    </source>
</evidence>
<keyword evidence="2" id="KW-0813">Transport</keyword>
<dbReference type="AlphaFoldDB" id="A0AAD7VLG4"/>
<evidence type="ECO:0000256" key="2">
    <source>
        <dbReference type="ARBA" id="ARBA00022448"/>
    </source>
</evidence>
<keyword evidence="8" id="KW-1185">Reference proteome</keyword>
<dbReference type="EMBL" id="JARAOO010000002">
    <property type="protein sequence ID" value="KAJ7980020.1"/>
    <property type="molecule type" value="Genomic_DNA"/>
</dbReference>
<proteinExistence type="predicted"/>
<keyword evidence="5 6" id="KW-0472">Membrane</keyword>
<organism evidence="7 8">
    <name type="scientific">Quillaja saponaria</name>
    <name type="common">Soap bark tree</name>
    <dbReference type="NCBI Taxonomy" id="32244"/>
    <lineage>
        <taxon>Eukaryota</taxon>
        <taxon>Viridiplantae</taxon>
        <taxon>Streptophyta</taxon>
        <taxon>Embryophyta</taxon>
        <taxon>Tracheophyta</taxon>
        <taxon>Spermatophyta</taxon>
        <taxon>Magnoliopsida</taxon>
        <taxon>eudicotyledons</taxon>
        <taxon>Gunneridae</taxon>
        <taxon>Pentapetalae</taxon>
        <taxon>rosids</taxon>
        <taxon>fabids</taxon>
        <taxon>Fabales</taxon>
        <taxon>Quillajaceae</taxon>
        <taxon>Quillaja</taxon>
    </lineage>
</organism>
<dbReference type="PANTHER" id="PTHR31585">
    <property type="entry name" value="FOLATE-BIOPTERIN TRANSPORTER 1, CHLOROPLASTIC"/>
    <property type="match status" value="1"/>
</dbReference>
<evidence type="ECO:0000256" key="1">
    <source>
        <dbReference type="ARBA" id="ARBA00004141"/>
    </source>
</evidence>
<dbReference type="PANTHER" id="PTHR31585:SF0">
    <property type="entry name" value="FOLATE-BIOPTERIN TRANSPORTER 1, CHLOROPLASTIC"/>
    <property type="match status" value="1"/>
</dbReference>
<reference evidence="7" key="1">
    <citation type="journal article" date="2023" name="Science">
        <title>Elucidation of the pathway for biosynthesis of saponin adjuvants from the soapbark tree.</title>
        <authorList>
            <person name="Reed J."/>
            <person name="Orme A."/>
            <person name="El-Demerdash A."/>
            <person name="Owen C."/>
            <person name="Martin L.B.B."/>
            <person name="Misra R.C."/>
            <person name="Kikuchi S."/>
            <person name="Rejzek M."/>
            <person name="Martin A.C."/>
            <person name="Harkess A."/>
            <person name="Leebens-Mack J."/>
            <person name="Louveau T."/>
            <person name="Stephenson M.J."/>
            <person name="Osbourn A."/>
        </authorList>
    </citation>
    <scope>NUCLEOTIDE SEQUENCE</scope>
    <source>
        <strain evidence="7">S10</strain>
    </source>
</reference>
<evidence type="ECO:0000313" key="7">
    <source>
        <dbReference type="EMBL" id="KAJ7980020.1"/>
    </source>
</evidence>
<evidence type="ECO:0000256" key="3">
    <source>
        <dbReference type="ARBA" id="ARBA00022692"/>
    </source>
</evidence>
<protein>
    <submittedName>
        <fullName evidence="7">Folate-biopterin transporter 1, chloroplastic-like</fullName>
    </submittedName>
</protein>
<sequence length="151" mass="17226">MSTTDMERKKPSLSKTAARKNRYHYHMRIVKCFGVDMTLDNVTVAMVYFVQGVLGLARLAVTFSLKDDFWILLSWMATFVDSKYSAAFSIVVGSLSVAFSDVVVDSMVVERARGESQKYFRIFYNHNVGVPQLLEELLVPLLVGPWWMLMV</sequence>
<keyword evidence="3 6" id="KW-0812">Transmembrane</keyword>
<accession>A0AAD7VLG4</accession>
<dbReference type="GO" id="GO:0016020">
    <property type="term" value="C:membrane"/>
    <property type="evidence" value="ECO:0007669"/>
    <property type="project" value="UniProtKB-SubCell"/>
</dbReference>
<dbReference type="KEGG" id="qsa:O6P43_003348"/>
<name>A0AAD7VLG4_QUISA</name>